<name>A0AAE5H7S9_CLOBE</name>
<feature type="domain" description="Replication-associated protein ORF2/G2P" evidence="1">
    <location>
        <begin position="82"/>
        <end position="165"/>
    </location>
</feature>
<gene>
    <name evidence="2" type="ORF">BCD95_004747</name>
</gene>
<dbReference type="Pfam" id="PF23343">
    <property type="entry name" value="REP_ORF2-G2P"/>
    <property type="match status" value="1"/>
</dbReference>
<evidence type="ECO:0000313" key="3">
    <source>
        <dbReference type="Proteomes" id="UP000822184"/>
    </source>
</evidence>
<proteinExistence type="predicted"/>
<dbReference type="InterPro" id="IPR056906">
    <property type="entry name" value="ORF2/G2P_dom"/>
</dbReference>
<evidence type="ECO:0000259" key="1">
    <source>
        <dbReference type="Pfam" id="PF23343"/>
    </source>
</evidence>
<organism evidence="2 3">
    <name type="scientific">Clostridium beijerinckii</name>
    <name type="common">Clostridium MP</name>
    <dbReference type="NCBI Taxonomy" id="1520"/>
    <lineage>
        <taxon>Bacteria</taxon>
        <taxon>Bacillati</taxon>
        <taxon>Bacillota</taxon>
        <taxon>Clostridia</taxon>
        <taxon>Eubacteriales</taxon>
        <taxon>Clostridiaceae</taxon>
        <taxon>Clostridium</taxon>
    </lineage>
</organism>
<reference evidence="2" key="1">
    <citation type="submission" date="2020-06" db="EMBL/GenBank/DDBJ databases">
        <title>Genomic insights into acetone-butanol-ethanol (ABE) fermentation by sequencing solventogenic clostridia strains.</title>
        <authorList>
            <person name="Brown S."/>
        </authorList>
    </citation>
    <scope>NUCLEOTIDE SEQUENCE</scope>
    <source>
        <strain evidence="2">DJ123</strain>
    </source>
</reference>
<sequence length="244" mass="28861">MPYVRKETVAGKTVEVEKYYTYRYKAKGIKRGEVLKVTSEEQEKINLRQAEKKLRLKMNANFVEGDYHTIFDYKKEERPSTKEEMRKDIDKALRKLRDEYKKQGKEFKYIHVMEIGSKGAFHHHLVINHIDTKILQKCWTKGRVKIFPLDETGQYGELAAYFIKQTSKSKELQSKKWSCSKNLITPEPDIEIISDREWFRTVPKAKKGYYIDKDSIQKGISEYTGYGYLRYTMIENSIGQAKKE</sequence>
<protein>
    <recommendedName>
        <fullName evidence="1">Replication-associated protein ORF2/G2P domain-containing protein</fullName>
    </recommendedName>
</protein>
<accession>A0AAE5H7S9</accession>
<dbReference type="EMBL" id="JABTDW010000001">
    <property type="protein sequence ID" value="NSB16488.1"/>
    <property type="molecule type" value="Genomic_DNA"/>
</dbReference>
<evidence type="ECO:0000313" key="2">
    <source>
        <dbReference type="EMBL" id="NSB16488.1"/>
    </source>
</evidence>
<dbReference type="RefSeq" id="WP_077855943.1">
    <property type="nucleotide sequence ID" value="NZ_JABTDW010000001.1"/>
</dbReference>
<dbReference type="Proteomes" id="UP000822184">
    <property type="component" value="Unassembled WGS sequence"/>
</dbReference>
<comment type="caution">
    <text evidence="2">The sequence shown here is derived from an EMBL/GenBank/DDBJ whole genome shotgun (WGS) entry which is preliminary data.</text>
</comment>
<dbReference type="AlphaFoldDB" id="A0AAE5H7S9"/>